<dbReference type="InterPro" id="IPR013766">
    <property type="entry name" value="Thioredoxin_domain"/>
</dbReference>
<dbReference type="InterPro" id="IPR050553">
    <property type="entry name" value="Thioredoxin_ResA/DsbE_sf"/>
</dbReference>
<dbReference type="InterPro" id="IPR000866">
    <property type="entry name" value="AhpC/TSA"/>
</dbReference>
<feature type="compositionally biased region" description="Acidic residues" evidence="1">
    <location>
        <begin position="57"/>
        <end position="81"/>
    </location>
</feature>
<dbReference type="CDD" id="cd02966">
    <property type="entry name" value="TlpA_like_family"/>
    <property type="match status" value="1"/>
</dbReference>
<dbReference type="GO" id="GO:0016491">
    <property type="term" value="F:oxidoreductase activity"/>
    <property type="evidence" value="ECO:0007669"/>
    <property type="project" value="InterPro"/>
</dbReference>
<dbReference type="PANTHER" id="PTHR42852:SF13">
    <property type="entry name" value="PROTEIN DIPZ"/>
    <property type="match status" value="1"/>
</dbReference>
<protein>
    <submittedName>
        <fullName evidence="3">Thiol-disulfide oxidoreductase ResA</fullName>
    </submittedName>
</protein>
<dbReference type="AlphaFoldDB" id="A0A2S9Y8B2"/>
<dbReference type="Proteomes" id="UP000238823">
    <property type="component" value="Unassembled WGS sequence"/>
</dbReference>
<reference evidence="3 4" key="1">
    <citation type="submission" date="2018-03" db="EMBL/GenBank/DDBJ databases">
        <title>Draft Genome Sequences of the Obligatory Marine Myxobacteria Enhygromyxa salina SWB007.</title>
        <authorList>
            <person name="Poehlein A."/>
            <person name="Moghaddam J.A."/>
            <person name="Harms H."/>
            <person name="Alanjari M."/>
            <person name="Koenig G.M."/>
            <person name="Daniel R."/>
            <person name="Schaeberle T.F."/>
        </authorList>
    </citation>
    <scope>NUCLEOTIDE SEQUENCE [LARGE SCALE GENOMIC DNA]</scope>
    <source>
        <strain evidence="3 4">SWB007</strain>
    </source>
</reference>
<dbReference type="EMBL" id="PVNL01000116">
    <property type="protein sequence ID" value="PRQ01343.1"/>
    <property type="molecule type" value="Genomic_DNA"/>
</dbReference>
<accession>A0A2S9Y8B2</accession>
<dbReference type="PANTHER" id="PTHR42852">
    <property type="entry name" value="THIOL:DISULFIDE INTERCHANGE PROTEIN DSBE"/>
    <property type="match status" value="1"/>
</dbReference>
<comment type="caution">
    <text evidence="3">The sequence shown here is derived from an EMBL/GenBank/DDBJ whole genome shotgun (WGS) entry which is preliminary data.</text>
</comment>
<sequence length="267" mass="28556">MVGMVGMIMVLGCKPDPVAPTTDPESAADPGGPTAVAEPVETQPPEPGSAVVAANDDAAEDNDAVAATDDQDDGQDADSDSADPAADPAAKPDPKQPQPVATQERDPLPKPAHKLTGPACQQSFAVGSKVKGFRLPSVDGEKTISPNGYRKRVLLLNFWGTWCKPCLKELPEFDRLYRKYRKHGLTLVAVATDEEPKAVQAFIDKHKLRAKVALAGEEAAGAYNRPNFPFSFVIDGSGKIVAAYEFIDDSCMGDLEQVIRDELEKLD</sequence>
<feature type="region of interest" description="Disordered" evidence="1">
    <location>
        <begin position="14"/>
        <end position="118"/>
    </location>
</feature>
<dbReference type="SUPFAM" id="SSF52833">
    <property type="entry name" value="Thioredoxin-like"/>
    <property type="match status" value="1"/>
</dbReference>
<organism evidence="3 4">
    <name type="scientific">Enhygromyxa salina</name>
    <dbReference type="NCBI Taxonomy" id="215803"/>
    <lineage>
        <taxon>Bacteria</taxon>
        <taxon>Pseudomonadati</taxon>
        <taxon>Myxococcota</taxon>
        <taxon>Polyangia</taxon>
        <taxon>Nannocystales</taxon>
        <taxon>Nannocystaceae</taxon>
        <taxon>Enhygromyxa</taxon>
    </lineage>
</organism>
<name>A0A2S9Y8B2_9BACT</name>
<dbReference type="Gene3D" id="3.40.30.10">
    <property type="entry name" value="Glutaredoxin"/>
    <property type="match status" value="1"/>
</dbReference>
<dbReference type="InterPro" id="IPR036249">
    <property type="entry name" value="Thioredoxin-like_sf"/>
</dbReference>
<proteinExistence type="predicted"/>
<evidence type="ECO:0000256" key="1">
    <source>
        <dbReference type="SAM" id="MobiDB-lite"/>
    </source>
</evidence>
<evidence type="ECO:0000313" key="4">
    <source>
        <dbReference type="Proteomes" id="UP000238823"/>
    </source>
</evidence>
<evidence type="ECO:0000259" key="2">
    <source>
        <dbReference type="PROSITE" id="PS51352"/>
    </source>
</evidence>
<feature type="domain" description="Thioredoxin" evidence="2">
    <location>
        <begin position="124"/>
        <end position="267"/>
    </location>
</feature>
<dbReference type="GO" id="GO:0016209">
    <property type="term" value="F:antioxidant activity"/>
    <property type="evidence" value="ECO:0007669"/>
    <property type="project" value="InterPro"/>
</dbReference>
<evidence type="ECO:0000313" key="3">
    <source>
        <dbReference type="EMBL" id="PRQ01343.1"/>
    </source>
</evidence>
<dbReference type="PROSITE" id="PS51352">
    <property type="entry name" value="THIOREDOXIN_2"/>
    <property type="match status" value="1"/>
</dbReference>
<gene>
    <name evidence="3" type="primary">resA_3</name>
    <name evidence="3" type="ORF">ENSA7_57060</name>
</gene>
<dbReference type="Pfam" id="PF00578">
    <property type="entry name" value="AhpC-TSA"/>
    <property type="match status" value="1"/>
</dbReference>